<sequence>MVSQNHSEKKTKVKRRQIIPGFGLSLGLSLSYLSLLVLIPLSMIFIYTSQIGWGGFLREISQPIVVSAYQLSFTTALVASLINLVFGVLTAWVLVRYSFPGRKLIDGLLDLPFALPTSVAGITLATLYATNGWIGHLLPFKVSYTQVGIVVALILIGMPFVVRIVEPVLQNLEKENEEASAILGANRFQTLVHVVFPKIRLAAFSGFALAFSRALGEYGSVVFIAGNMPFKTEIAPLVVMQKLEAFDYDGATSVALVLLVASFLILFLINFSQWVVKRKFAD</sequence>
<evidence type="ECO:0000256" key="3">
    <source>
        <dbReference type="ARBA" id="ARBA00022448"/>
    </source>
</evidence>
<evidence type="ECO:0000313" key="11">
    <source>
        <dbReference type="EMBL" id="TGA99785.1"/>
    </source>
</evidence>
<evidence type="ECO:0000256" key="9">
    <source>
        <dbReference type="RuleBase" id="RU366001"/>
    </source>
</evidence>
<dbReference type="GO" id="GO:0005886">
    <property type="term" value="C:plasma membrane"/>
    <property type="evidence" value="ECO:0007669"/>
    <property type="project" value="InterPro"/>
</dbReference>
<evidence type="ECO:0000256" key="7">
    <source>
        <dbReference type="ARBA" id="ARBA00023136"/>
    </source>
</evidence>
<organism evidence="11 12">
    <name type="scientific">Sporolactobacillus shoreae</name>
    <dbReference type="NCBI Taxonomy" id="1465501"/>
    <lineage>
        <taxon>Bacteria</taxon>
        <taxon>Bacillati</taxon>
        <taxon>Bacillota</taxon>
        <taxon>Bacilli</taxon>
        <taxon>Bacillales</taxon>
        <taxon>Sporolactobacillaceae</taxon>
        <taxon>Sporolactobacillus</taxon>
    </lineage>
</organism>
<feature type="transmembrane region" description="Helical" evidence="9">
    <location>
        <begin position="21"/>
        <end position="48"/>
    </location>
</feature>
<comment type="subcellular location">
    <subcellularLocation>
        <location evidence="1">Membrane</location>
        <topology evidence="1">Multi-pass membrane protein</topology>
    </subcellularLocation>
</comment>
<comment type="function">
    <text evidence="8">Part of the ABC transporter complex CysAWTP (TC 3.A.1.6.1) involved in sulfate/thiosulfate import. Probably responsible for the translocation of the substrate across the membrane.</text>
</comment>
<dbReference type="Proteomes" id="UP000298347">
    <property type="component" value="Unassembled WGS sequence"/>
</dbReference>
<evidence type="ECO:0000256" key="2">
    <source>
        <dbReference type="ARBA" id="ARBA00011779"/>
    </source>
</evidence>
<dbReference type="NCBIfam" id="TIGR00969">
    <property type="entry name" value="3a0106s02"/>
    <property type="match status" value="1"/>
</dbReference>
<comment type="similarity">
    <text evidence="9">Belongs to the binding-protein-dependent transport system permease family. CysTW subfamily.</text>
</comment>
<dbReference type="InterPro" id="IPR011865">
    <property type="entry name" value="CysT_permease"/>
</dbReference>
<feature type="transmembrane region" description="Helical" evidence="9">
    <location>
        <begin position="107"/>
        <end position="130"/>
    </location>
</feature>
<keyword evidence="3 9" id="KW-0813">Transport</keyword>
<evidence type="ECO:0000256" key="4">
    <source>
        <dbReference type="ARBA" id="ARBA00022692"/>
    </source>
</evidence>
<keyword evidence="5 9" id="KW-1133">Transmembrane helix</keyword>
<evidence type="ECO:0000256" key="8">
    <source>
        <dbReference type="ARBA" id="ARBA00025323"/>
    </source>
</evidence>
<dbReference type="FunFam" id="1.10.3720.10:FF:000004">
    <property type="entry name" value="Sulfate transport system permease protein CysT"/>
    <property type="match status" value="1"/>
</dbReference>
<dbReference type="InterPro" id="IPR005667">
    <property type="entry name" value="Sulph_transpt2"/>
</dbReference>
<evidence type="ECO:0000256" key="1">
    <source>
        <dbReference type="ARBA" id="ARBA00004141"/>
    </source>
</evidence>
<dbReference type="OrthoDB" id="9808619at2"/>
<dbReference type="InterPro" id="IPR000515">
    <property type="entry name" value="MetI-like"/>
</dbReference>
<comment type="function">
    <text evidence="9">Part of the ABC transporter complex (TC 3.A.1.6.1) involved in sulfate/thiosulfate import.</text>
</comment>
<dbReference type="SUPFAM" id="SSF161098">
    <property type="entry name" value="MetI-like"/>
    <property type="match status" value="1"/>
</dbReference>
<dbReference type="PANTHER" id="PTHR30406">
    <property type="entry name" value="SULFATE TRANSPORT SYSTEM PERMEASE PROTEIN"/>
    <property type="match status" value="1"/>
</dbReference>
<protein>
    <recommendedName>
        <fullName evidence="9">Sulfate transport system permease protein CysT</fullName>
    </recommendedName>
</protein>
<dbReference type="InterPro" id="IPR035906">
    <property type="entry name" value="MetI-like_sf"/>
</dbReference>
<feature type="transmembrane region" description="Helical" evidence="9">
    <location>
        <begin position="207"/>
        <end position="230"/>
    </location>
</feature>
<dbReference type="PROSITE" id="PS50928">
    <property type="entry name" value="ABC_TM1"/>
    <property type="match status" value="1"/>
</dbReference>
<keyword evidence="4 9" id="KW-0812">Transmembrane</keyword>
<evidence type="ECO:0000259" key="10">
    <source>
        <dbReference type="PROSITE" id="PS50928"/>
    </source>
</evidence>
<keyword evidence="6 9" id="KW-0764">Sulfate transport</keyword>
<feature type="transmembrane region" description="Helical" evidence="9">
    <location>
        <begin position="250"/>
        <end position="269"/>
    </location>
</feature>
<keyword evidence="12" id="KW-1185">Reference proteome</keyword>
<feature type="transmembrane region" description="Helical" evidence="9">
    <location>
        <begin position="142"/>
        <end position="165"/>
    </location>
</feature>
<feature type="transmembrane region" description="Helical" evidence="9">
    <location>
        <begin position="68"/>
        <end position="95"/>
    </location>
</feature>
<dbReference type="CDD" id="cd06261">
    <property type="entry name" value="TM_PBP2"/>
    <property type="match status" value="1"/>
</dbReference>
<name>A0A4Z0GRI3_9BACL</name>
<dbReference type="PANTHER" id="PTHR30406:SF8">
    <property type="entry name" value="SULFATE TRANSPORT SYSTEM PERMEASE PROTEIN CYST"/>
    <property type="match status" value="1"/>
</dbReference>
<accession>A0A4Z0GRI3</accession>
<evidence type="ECO:0000256" key="5">
    <source>
        <dbReference type="ARBA" id="ARBA00022989"/>
    </source>
</evidence>
<evidence type="ECO:0000313" key="12">
    <source>
        <dbReference type="Proteomes" id="UP000298347"/>
    </source>
</evidence>
<dbReference type="AlphaFoldDB" id="A0A4Z0GRI3"/>
<keyword evidence="7 9" id="KW-0472">Membrane</keyword>
<evidence type="ECO:0000256" key="6">
    <source>
        <dbReference type="ARBA" id="ARBA00023032"/>
    </source>
</evidence>
<proteinExistence type="inferred from homology"/>
<comment type="subunit">
    <text evidence="2">The complex is composed of two ATP-binding proteins (CysA), two transmembrane proteins (CysT and CysW) and a solute-binding protein (CysP).</text>
</comment>
<dbReference type="Gene3D" id="1.10.3720.10">
    <property type="entry name" value="MetI-like"/>
    <property type="match status" value="1"/>
</dbReference>
<gene>
    <name evidence="11" type="primary">cysT</name>
    <name evidence="11" type="ORF">E4665_02200</name>
</gene>
<feature type="domain" description="ABC transmembrane type-1" evidence="10">
    <location>
        <begin position="69"/>
        <end position="269"/>
    </location>
</feature>
<comment type="caution">
    <text evidence="11">The sequence shown here is derived from an EMBL/GenBank/DDBJ whole genome shotgun (WGS) entry which is preliminary data.</text>
</comment>
<comment type="caution">
    <text evidence="9">Lacks conserved residue(s) required for the propagation of feature annotation.</text>
</comment>
<reference evidence="11 12" key="1">
    <citation type="journal article" date="2015" name="Int. J. Syst. Evol. Microbiol.">
        <title>Sporolactobacillus shoreae sp. nov. and Sporolactobacillus spathodeae sp. nov., two spore-forming lactic acid bacteria isolated from tree barks in Thailand.</title>
        <authorList>
            <person name="Thamacharoensuk T."/>
            <person name="Kitahara M."/>
            <person name="Ohkuma M."/>
            <person name="Thongchul N."/>
            <person name="Tanasupawat S."/>
        </authorList>
    </citation>
    <scope>NUCLEOTIDE SEQUENCE [LARGE SCALE GENOMIC DNA]</scope>
    <source>
        <strain evidence="11 12">BK92</strain>
    </source>
</reference>
<dbReference type="EMBL" id="SRJD01000002">
    <property type="protein sequence ID" value="TGA99785.1"/>
    <property type="molecule type" value="Genomic_DNA"/>
</dbReference>
<dbReference type="Pfam" id="PF00528">
    <property type="entry name" value="BPD_transp_1"/>
    <property type="match status" value="1"/>
</dbReference>
<dbReference type="NCBIfam" id="TIGR02139">
    <property type="entry name" value="permease_CysT"/>
    <property type="match status" value="1"/>
</dbReference>
<dbReference type="GO" id="GO:0015419">
    <property type="term" value="F:ABC-type sulfate transporter activity"/>
    <property type="evidence" value="ECO:0007669"/>
    <property type="project" value="UniProtKB-UniRule"/>
</dbReference>